<protein>
    <recommendedName>
        <fullName evidence="1">MATH domain-containing protein</fullName>
    </recommendedName>
</protein>
<dbReference type="EMBL" id="KI517416">
    <property type="protein sequence ID" value="ESQ47329.1"/>
    <property type="molecule type" value="Genomic_DNA"/>
</dbReference>
<dbReference type="PANTHER" id="PTHR46162">
    <property type="entry name" value="TRAF-LIKE FAMILY PROTEIN"/>
    <property type="match status" value="1"/>
</dbReference>
<evidence type="ECO:0000259" key="1">
    <source>
        <dbReference type="PROSITE" id="PS50144"/>
    </source>
</evidence>
<name>V4LU18_EUTSA</name>
<dbReference type="Gene3D" id="2.60.210.10">
    <property type="entry name" value="Apoptosis, Tumor Necrosis Factor Receptor Associated Protein 2, Chain A"/>
    <property type="match status" value="2"/>
</dbReference>
<keyword evidence="3" id="KW-1185">Reference proteome</keyword>
<sequence length="364" mass="41046">MFLNVKSKVNLNGAILMLSCFFSAVFATIPLSPVATKQSKNAVPCNTHGSRVAVVDGVDAKLSAEQRFMRDRPPSAYCVRIEGCSELITKSPNVQKFETRPFSVGGFNCTTKLGTWISAYVAIDPSGLVGENREVYADIRFLAYRKTLDQYWTSMGIYFFSSNSYMQTPWGNPNFIRHVNFIAKDREYIFDNDQCVFGVDISVYPYFNKWEVLSIDKTVYGPKSWKLLHFSTLFKDFYVSDEFSIGGKKMVYPNGNGTGEGNSLSLYVILSENQTLKPYEKVYVRAKLRVVDQKQAKHVEKPILSWFDTPAEGSGFEQCVSLTDLRNPAKGLIVNDTLSVQVQFEAISSTKYYSTNDAQLMSTF</sequence>
<dbReference type="PROSITE" id="PS51257">
    <property type="entry name" value="PROKAR_LIPOPROTEIN"/>
    <property type="match status" value="1"/>
</dbReference>
<dbReference type="eggNOG" id="KOG1987">
    <property type="taxonomic scope" value="Eukaryota"/>
</dbReference>
<dbReference type="PROSITE" id="PS50144">
    <property type="entry name" value="MATH"/>
    <property type="match status" value="1"/>
</dbReference>
<accession>V4LU18</accession>
<gene>
    <name evidence="2" type="ORF">EUTSA_v10028049mg</name>
</gene>
<feature type="domain" description="MATH" evidence="1">
    <location>
        <begin position="220"/>
        <end position="344"/>
    </location>
</feature>
<dbReference type="KEGG" id="eus:EUTSA_v10028049mg"/>
<organism evidence="2 3">
    <name type="scientific">Eutrema salsugineum</name>
    <name type="common">Saltwater cress</name>
    <name type="synonym">Sisymbrium salsugineum</name>
    <dbReference type="NCBI Taxonomy" id="72664"/>
    <lineage>
        <taxon>Eukaryota</taxon>
        <taxon>Viridiplantae</taxon>
        <taxon>Streptophyta</taxon>
        <taxon>Embryophyta</taxon>
        <taxon>Tracheophyta</taxon>
        <taxon>Spermatophyta</taxon>
        <taxon>Magnoliopsida</taxon>
        <taxon>eudicotyledons</taxon>
        <taxon>Gunneridae</taxon>
        <taxon>Pentapetalae</taxon>
        <taxon>rosids</taxon>
        <taxon>malvids</taxon>
        <taxon>Brassicales</taxon>
        <taxon>Brassicaceae</taxon>
        <taxon>Eutremeae</taxon>
        <taxon>Eutrema</taxon>
    </lineage>
</organism>
<dbReference type="Pfam" id="PF22486">
    <property type="entry name" value="MATH_2"/>
    <property type="match status" value="1"/>
</dbReference>
<dbReference type="PANTHER" id="PTHR46162:SF39">
    <property type="entry name" value="MATH DOMAIN-CONTAINING PROTEIN"/>
    <property type="match status" value="1"/>
</dbReference>
<dbReference type="SUPFAM" id="SSF49599">
    <property type="entry name" value="TRAF domain-like"/>
    <property type="match status" value="2"/>
</dbReference>
<reference evidence="2 3" key="1">
    <citation type="journal article" date="2013" name="Front. Plant Sci.">
        <title>The Reference Genome of the Halophytic Plant Eutrema salsugineum.</title>
        <authorList>
            <person name="Yang R."/>
            <person name="Jarvis D.E."/>
            <person name="Chen H."/>
            <person name="Beilstein M.A."/>
            <person name="Grimwood J."/>
            <person name="Jenkins J."/>
            <person name="Shu S."/>
            <person name="Prochnik S."/>
            <person name="Xin M."/>
            <person name="Ma C."/>
            <person name="Schmutz J."/>
            <person name="Wing R.A."/>
            <person name="Mitchell-Olds T."/>
            <person name="Schumaker K.S."/>
            <person name="Wang X."/>
        </authorList>
    </citation>
    <scope>NUCLEOTIDE SEQUENCE [LARGE SCALE GENOMIC DNA]</scope>
</reference>
<dbReference type="CDD" id="cd00121">
    <property type="entry name" value="MATH"/>
    <property type="match status" value="2"/>
</dbReference>
<dbReference type="AlphaFoldDB" id="V4LU18"/>
<dbReference type="InterPro" id="IPR002083">
    <property type="entry name" value="MATH/TRAF_dom"/>
</dbReference>
<dbReference type="OMA" id="TWISAYV"/>
<dbReference type="Gramene" id="ESQ47329">
    <property type="protein sequence ID" value="ESQ47329"/>
    <property type="gene ID" value="EUTSA_v10028049mg"/>
</dbReference>
<proteinExistence type="predicted"/>
<dbReference type="InterPro" id="IPR008974">
    <property type="entry name" value="TRAF-like"/>
</dbReference>
<evidence type="ECO:0000313" key="3">
    <source>
        <dbReference type="Proteomes" id="UP000030689"/>
    </source>
</evidence>
<evidence type="ECO:0000313" key="2">
    <source>
        <dbReference type="EMBL" id="ESQ47329.1"/>
    </source>
</evidence>
<dbReference type="Proteomes" id="UP000030689">
    <property type="component" value="Unassembled WGS sequence"/>
</dbReference>